<reference evidence="5" key="1">
    <citation type="submission" date="2022-07" db="EMBL/GenBank/DDBJ databases">
        <authorList>
            <person name="Macas J."/>
            <person name="Novak P."/>
            <person name="Neumann P."/>
        </authorList>
    </citation>
    <scope>NUCLEOTIDE SEQUENCE</scope>
</reference>
<dbReference type="InterPro" id="IPR056690">
    <property type="entry name" value="DUF7788"/>
</dbReference>
<sequence length="614" mass="70307">MSMLLGPPEVRTATSSAAAPPESDVADSFMHLMLTKFNTAGKVVIGKPAMGKTANESHTYLSTGNPCLDFFFHVVPDTPVKSERASYGMYMEENHRSIEDMLQSSWSHNPLTTLKLICNLRGVGGTGKSDKEGFYASALWLHSHHPKSLACNLEEIARFGYLKDFLEILYRILEGGDVRKHQKEMLEHHREMRKVKYIRFRGKKKKPNKKQQKKKRMLLTEDQKEAKKLTIQKRMEEEKANAKLKRESKRIEKAKKVIERYTRDADFRYFHDRVSDLFAQFLKRDLETLKQGSSPNLLSQAALWCPSLDSSFDRSTLLCESIARKVFPKENHHEYQGIEDSQYAYRVRDRLRKEVLIPLRDALKSPEVSKDWDILLPHQIVESLSDDDGGALADSRWNRMVNNLSNNGEKKLKNCLAVCDVSDSMEGAPLQAGLALGLLVSELSEEPWKGKLITFSDQPRLHTIKGNNLLSKVDFVKNMRLVQTKDFQKVIDMILEVAVNGNLKEDQMIKRLFVFSDMEFDETPSFTPQTDYQAIERKFREKGYWNCVPEIVFWNLKYSKSTPVLGNQKGAALVSGHSQRVMKVFLDKEVVTNPLAITEYAISGDEYKNLVVID</sequence>
<keyword evidence="6" id="KW-1185">Reference proteome</keyword>
<organism evidence="5 6">
    <name type="scientific">Cuscuta epithymum</name>
    <dbReference type="NCBI Taxonomy" id="186058"/>
    <lineage>
        <taxon>Eukaryota</taxon>
        <taxon>Viridiplantae</taxon>
        <taxon>Streptophyta</taxon>
        <taxon>Embryophyta</taxon>
        <taxon>Tracheophyta</taxon>
        <taxon>Spermatophyta</taxon>
        <taxon>Magnoliopsida</taxon>
        <taxon>eudicotyledons</taxon>
        <taxon>Gunneridae</taxon>
        <taxon>Pentapetalae</taxon>
        <taxon>asterids</taxon>
        <taxon>lamiids</taxon>
        <taxon>Solanales</taxon>
        <taxon>Convolvulaceae</taxon>
        <taxon>Cuscuteae</taxon>
        <taxon>Cuscuta</taxon>
        <taxon>Cuscuta subgen. Cuscuta</taxon>
    </lineage>
</organism>
<feature type="coiled-coil region" evidence="1">
    <location>
        <begin position="219"/>
        <end position="264"/>
    </location>
</feature>
<dbReference type="Proteomes" id="UP001152523">
    <property type="component" value="Unassembled WGS sequence"/>
</dbReference>
<protein>
    <submittedName>
        <fullName evidence="5">Uncharacterized protein</fullName>
    </submittedName>
</protein>
<feature type="compositionally biased region" description="Low complexity" evidence="2">
    <location>
        <begin position="12"/>
        <end position="21"/>
    </location>
</feature>
<evidence type="ECO:0000259" key="3">
    <source>
        <dbReference type="Pfam" id="PF11443"/>
    </source>
</evidence>
<evidence type="ECO:0000256" key="1">
    <source>
        <dbReference type="SAM" id="Coils"/>
    </source>
</evidence>
<proteinExistence type="predicted"/>
<comment type="caution">
    <text evidence="5">The sequence shown here is derived from an EMBL/GenBank/DDBJ whole genome shotgun (WGS) entry which is preliminary data.</text>
</comment>
<evidence type="ECO:0000259" key="4">
    <source>
        <dbReference type="Pfam" id="PF25043"/>
    </source>
</evidence>
<dbReference type="Gene3D" id="3.40.50.410">
    <property type="entry name" value="von Willebrand factor, type A domain"/>
    <property type="match status" value="1"/>
</dbReference>
<evidence type="ECO:0000313" key="5">
    <source>
        <dbReference type="EMBL" id="CAH9051981.1"/>
    </source>
</evidence>
<feature type="region of interest" description="Disordered" evidence="2">
    <location>
        <begin position="1"/>
        <end position="22"/>
    </location>
</feature>
<gene>
    <name evidence="5" type="ORF">CEPIT_LOCUS310</name>
</gene>
<dbReference type="InterPro" id="IPR036465">
    <property type="entry name" value="vWFA_dom_sf"/>
</dbReference>
<dbReference type="AlphaFoldDB" id="A0AAV0BVV7"/>
<evidence type="ECO:0000313" key="6">
    <source>
        <dbReference type="Proteomes" id="UP001152523"/>
    </source>
</evidence>
<name>A0AAV0BVV7_9ASTE</name>
<dbReference type="PANTHER" id="PTHR31373">
    <property type="entry name" value="OS06G0652100 PROTEIN"/>
    <property type="match status" value="1"/>
</dbReference>
<feature type="domain" description="DUF2828" evidence="3">
    <location>
        <begin position="53"/>
        <end position="368"/>
    </location>
</feature>
<dbReference type="EMBL" id="CAMAPF010000004">
    <property type="protein sequence ID" value="CAH9051981.1"/>
    <property type="molecule type" value="Genomic_DNA"/>
</dbReference>
<evidence type="ECO:0000256" key="2">
    <source>
        <dbReference type="SAM" id="MobiDB-lite"/>
    </source>
</evidence>
<dbReference type="InterPro" id="IPR011205">
    <property type="entry name" value="UCP015417_vWA"/>
</dbReference>
<accession>A0AAV0BVV7</accession>
<dbReference type="InterPro" id="IPR058580">
    <property type="entry name" value="DUF2828"/>
</dbReference>
<dbReference type="PIRSF" id="PIRSF015417">
    <property type="entry name" value="T31B5_30_vWA"/>
    <property type="match status" value="1"/>
</dbReference>
<feature type="domain" description="DUF7788" evidence="4">
    <location>
        <begin position="414"/>
        <end position="593"/>
    </location>
</feature>
<keyword evidence="1" id="KW-0175">Coiled coil</keyword>
<dbReference type="Pfam" id="PF11443">
    <property type="entry name" value="DUF2828"/>
    <property type="match status" value="1"/>
</dbReference>
<dbReference type="PANTHER" id="PTHR31373:SF17">
    <property type="entry name" value="OS06G0652100 PROTEIN"/>
    <property type="match status" value="1"/>
</dbReference>
<dbReference type="Pfam" id="PF25043">
    <property type="entry name" value="DUF7788"/>
    <property type="match status" value="1"/>
</dbReference>